<feature type="repeat" description="ANK" evidence="3">
    <location>
        <begin position="256"/>
        <end position="288"/>
    </location>
</feature>
<evidence type="ECO:0000313" key="6">
    <source>
        <dbReference type="EMBL" id="CRZ06932.1"/>
    </source>
</evidence>
<feature type="chain" id="PRO_5005223036" evidence="5">
    <location>
        <begin position="22"/>
        <end position="403"/>
    </location>
</feature>
<dbReference type="SMART" id="SM00248">
    <property type="entry name" value="ANK"/>
    <property type="match status" value="7"/>
</dbReference>
<sequence>MTGTGIAEIVLMMMILRSGVSMIVQTSQDVLHTALENGDEIAEKLAYEIEEEFINRPYTIPLSDDMWGPWFGMDRSLTLRTTTINMALLYSRENVAIIIIDRGANLLLTDQYGNTPLHIAAGQGLNIAVIKLLKKIRMTNPQALDLQNKAGKTPLHFAADYEWEDVIKTLLVGGANPNIADSFGNTPLHLAIQRNLSGQIIIDIIEAMKAKAVDDLGHNEMTNPSGCSSGTMVHNGLHRNPIGQATSEILYLRNNKGQTALLNAVYFRREEISRFLLDLGADPKIADNDGNTALHLAIQHNLSKETVISILEEATPRTADMLSQNRMTHPSESSSGEDRDINCHSRSKIINLRNRKCQTALFLAFTRDRLDIAQILMDRGADPNIPDNRGKYWTPETAPGDTS</sequence>
<dbReference type="GO" id="GO:0071356">
    <property type="term" value="P:cellular response to tumor necrosis factor"/>
    <property type="evidence" value="ECO:0007669"/>
    <property type="project" value="TreeGrafter"/>
</dbReference>
<dbReference type="InterPro" id="IPR036770">
    <property type="entry name" value="Ankyrin_rpt-contain_sf"/>
</dbReference>
<dbReference type="InterPro" id="IPR051070">
    <property type="entry name" value="NF-kappa-B_inhibitor"/>
</dbReference>
<dbReference type="PROSITE" id="PS50297">
    <property type="entry name" value="ANK_REP_REGION"/>
    <property type="match status" value="3"/>
</dbReference>
<dbReference type="EMBL" id="HACM01006490">
    <property type="protein sequence ID" value="CRZ06932.1"/>
    <property type="molecule type" value="Transcribed_RNA"/>
</dbReference>
<dbReference type="GO" id="GO:0051059">
    <property type="term" value="F:NF-kappaB binding"/>
    <property type="evidence" value="ECO:0007669"/>
    <property type="project" value="TreeGrafter"/>
</dbReference>
<dbReference type="AlphaFoldDB" id="A0A0H5QYZ2"/>
<dbReference type="PRINTS" id="PR01415">
    <property type="entry name" value="ANKYRIN"/>
</dbReference>
<keyword evidence="2 3" id="KW-0040">ANK repeat</keyword>
<name>A0A0H5QYZ2_9EUKA</name>
<feature type="repeat" description="ANK" evidence="3">
    <location>
        <begin position="150"/>
        <end position="182"/>
    </location>
</feature>
<dbReference type="PANTHER" id="PTHR46680:SF3">
    <property type="entry name" value="NF-KAPPA-B INHIBITOR CACTUS"/>
    <property type="match status" value="1"/>
</dbReference>
<keyword evidence="1" id="KW-0677">Repeat</keyword>
<reference evidence="6" key="1">
    <citation type="submission" date="2015-04" db="EMBL/GenBank/DDBJ databases">
        <title>The genome sequence of the plant pathogenic Rhizarian Plasmodiophora brassicae reveals insights in its biotrophic life cycle and the origin of chitin synthesis.</title>
        <authorList>
            <person name="Schwelm A."/>
            <person name="Fogelqvist J."/>
            <person name="Knaust A."/>
            <person name="Julke S."/>
            <person name="Lilja T."/>
            <person name="Dhandapani V."/>
            <person name="Bonilla-Rosso G."/>
            <person name="Karlsson M."/>
            <person name="Shevchenko A."/>
            <person name="Choi S.R."/>
            <person name="Kim H.G."/>
            <person name="Park J.Y."/>
            <person name="Lim Y.P."/>
            <person name="Ludwig-Muller J."/>
            <person name="Dixelius C."/>
        </authorList>
    </citation>
    <scope>NUCLEOTIDE SEQUENCE</scope>
    <source>
        <tissue evidence="6">Potato root galls</tissue>
    </source>
</reference>
<dbReference type="Pfam" id="PF12796">
    <property type="entry name" value="Ank_2"/>
    <property type="match status" value="1"/>
</dbReference>
<evidence type="ECO:0000256" key="1">
    <source>
        <dbReference type="ARBA" id="ARBA00022737"/>
    </source>
</evidence>
<feature type="compositionally biased region" description="Polar residues" evidence="4">
    <location>
        <begin position="321"/>
        <end position="334"/>
    </location>
</feature>
<dbReference type="Pfam" id="PF13857">
    <property type="entry name" value="Ank_5"/>
    <property type="match status" value="1"/>
</dbReference>
<dbReference type="Gene3D" id="1.25.40.20">
    <property type="entry name" value="Ankyrin repeat-containing domain"/>
    <property type="match status" value="2"/>
</dbReference>
<evidence type="ECO:0000256" key="4">
    <source>
        <dbReference type="SAM" id="MobiDB-lite"/>
    </source>
</evidence>
<keyword evidence="5" id="KW-0732">Signal</keyword>
<dbReference type="Pfam" id="PF00023">
    <property type="entry name" value="Ank"/>
    <property type="match status" value="1"/>
</dbReference>
<evidence type="ECO:0000256" key="3">
    <source>
        <dbReference type="PROSITE-ProRule" id="PRU00023"/>
    </source>
</evidence>
<dbReference type="SUPFAM" id="SSF48403">
    <property type="entry name" value="Ankyrin repeat"/>
    <property type="match status" value="1"/>
</dbReference>
<feature type="repeat" description="ANK" evidence="3">
    <location>
        <begin position="356"/>
        <end position="388"/>
    </location>
</feature>
<feature type="region of interest" description="Disordered" evidence="4">
    <location>
        <begin position="380"/>
        <end position="403"/>
    </location>
</feature>
<organism evidence="6">
    <name type="scientific">Spongospora subterranea</name>
    <dbReference type="NCBI Taxonomy" id="70186"/>
    <lineage>
        <taxon>Eukaryota</taxon>
        <taxon>Sar</taxon>
        <taxon>Rhizaria</taxon>
        <taxon>Endomyxa</taxon>
        <taxon>Phytomyxea</taxon>
        <taxon>Plasmodiophorida</taxon>
        <taxon>Plasmodiophoridae</taxon>
        <taxon>Spongospora</taxon>
    </lineage>
</organism>
<feature type="signal peptide" evidence="5">
    <location>
        <begin position="1"/>
        <end position="21"/>
    </location>
</feature>
<dbReference type="PANTHER" id="PTHR46680">
    <property type="entry name" value="NF-KAPPA-B INHIBITOR ALPHA"/>
    <property type="match status" value="1"/>
</dbReference>
<protein>
    <submittedName>
        <fullName evidence="6">Uncharacterized protein</fullName>
    </submittedName>
</protein>
<evidence type="ECO:0000256" key="2">
    <source>
        <dbReference type="ARBA" id="ARBA00023043"/>
    </source>
</evidence>
<accession>A0A0H5QYZ2</accession>
<feature type="region of interest" description="Disordered" evidence="4">
    <location>
        <begin position="318"/>
        <end position="340"/>
    </location>
</feature>
<proteinExistence type="predicted"/>
<dbReference type="PROSITE" id="PS50088">
    <property type="entry name" value="ANK_REPEAT"/>
    <property type="match status" value="3"/>
</dbReference>
<evidence type="ECO:0000256" key="5">
    <source>
        <dbReference type="SAM" id="SignalP"/>
    </source>
</evidence>
<dbReference type="InterPro" id="IPR002110">
    <property type="entry name" value="Ankyrin_rpt"/>
</dbReference>
<dbReference type="GO" id="GO:0005829">
    <property type="term" value="C:cytosol"/>
    <property type="evidence" value="ECO:0007669"/>
    <property type="project" value="TreeGrafter"/>
</dbReference>